<evidence type="ECO:0000256" key="4">
    <source>
        <dbReference type="ARBA" id="ARBA00023284"/>
    </source>
</evidence>
<dbReference type="CDD" id="cd02966">
    <property type="entry name" value="TlpA_like_family"/>
    <property type="match status" value="1"/>
</dbReference>
<evidence type="ECO:0000313" key="6">
    <source>
        <dbReference type="EMBL" id="MBL1408050.1"/>
    </source>
</evidence>
<feature type="domain" description="Thioredoxin" evidence="5">
    <location>
        <begin position="218"/>
        <end position="356"/>
    </location>
</feature>
<gene>
    <name evidence="6" type="ORF">JKG61_04745</name>
</gene>
<dbReference type="PANTHER" id="PTHR42852:SF6">
    <property type="entry name" value="THIOL:DISULFIDE INTERCHANGE PROTEIN DSBE"/>
    <property type="match status" value="1"/>
</dbReference>
<organism evidence="6 7">
    <name type="scientific">Sphingobacterium faecale</name>
    <dbReference type="NCBI Taxonomy" id="2803775"/>
    <lineage>
        <taxon>Bacteria</taxon>
        <taxon>Pseudomonadati</taxon>
        <taxon>Bacteroidota</taxon>
        <taxon>Sphingobacteriia</taxon>
        <taxon>Sphingobacteriales</taxon>
        <taxon>Sphingobacteriaceae</taxon>
        <taxon>Sphingobacterium</taxon>
    </lineage>
</organism>
<keyword evidence="4" id="KW-0676">Redox-active center</keyword>
<dbReference type="EMBL" id="JAERTY010000002">
    <property type="protein sequence ID" value="MBL1408050.1"/>
    <property type="molecule type" value="Genomic_DNA"/>
</dbReference>
<dbReference type="RefSeq" id="WP_202101827.1">
    <property type="nucleotide sequence ID" value="NZ_JAERTY010000002.1"/>
</dbReference>
<evidence type="ECO:0000256" key="1">
    <source>
        <dbReference type="ARBA" id="ARBA00004196"/>
    </source>
</evidence>
<dbReference type="InterPro" id="IPR012336">
    <property type="entry name" value="Thioredoxin-like_fold"/>
</dbReference>
<keyword evidence="3" id="KW-1015">Disulfide bond</keyword>
<sequence>MKLSILCTIKIVYLSLYLVLPSYGQVTQRKIIINGELSEILNNQNKCAIVVDGDTIVSIIGHRGSFRASILTDTDLAKPCLATLIYPFDRTIDSSKKKIIQLFFLDADTINILIDSKHGTIETYGGYENMVNSAYLRLDKQYFDAVQAKHTDKNASLDSLSMRYYKQLIDTAARYKNSLSSYNRLFSLFRPTAFPLRDSIYNVIQALDRNIFTEEDLQVISSTYMKFVQKNIDKGNDTLWPELQYETFESIDFSKLSLSYDYVLIDIWATWCGPCIEQHPHIKKLAVKYAAKSRFKIVGLAIQCKKEDWAKHLTSHPTNYLNYWLDKKNTEKLVNQIKITEIPRYVLLRTADNTLVEKRIPFDKIEAILEKYNIK</sequence>
<evidence type="ECO:0000313" key="7">
    <source>
        <dbReference type="Proteomes" id="UP000625283"/>
    </source>
</evidence>
<accession>A0ABS1R058</accession>
<dbReference type="Proteomes" id="UP000625283">
    <property type="component" value="Unassembled WGS sequence"/>
</dbReference>
<dbReference type="InterPro" id="IPR013766">
    <property type="entry name" value="Thioredoxin_domain"/>
</dbReference>
<evidence type="ECO:0000259" key="5">
    <source>
        <dbReference type="PROSITE" id="PS51352"/>
    </source>
</evidence>
<dbReference type="InterPro" id="IPR036249">
    <property type="entry name" value="Thioredoxin-like_sf"/>
</dbReference>
<evidence type="ECO:0000256" key="2">
    <source>
        <dbReference type="ARBA" id="ARBA00022748"/>
    </source>
</evidence>
<dbReference type="InterPro" id="IPR050553">
    <property type="entry name" value="Thioredoxin_ResA/DsbE_sf"/>
</dbReference>
<dbReference type="PROSITE" id="PS51352">
    <property type="entry name" value="THIOREDOXIN_2"/>
    <property type="match status" value="1"/>
</dbReference>
<proteinExistence type="predicted"/>
<dbReference type="Gene3D" id="3.40.30.10">
    <property type="entry name" value="Glutaredoxin"/>
    <property type="match status" value="1"/>
</dbReference>
<evidence type="ECO:0000256" key="3">
    <source>
        <dbReference type="ARBA" id="ARBA00023157"/>
    </source>
</evidence>
<dbReference type="SUPFAM" id="SSF52833">
    <property type="entry name" value="Thioredoxin-like"/>
    <property type="match status" value="1"/>
</dbReference>
<keyword evidence="7" id="KW-1185">Reference proteome</keyword>
<dbReference type="Pfam" id="PF13905">
    <property type="entry name" value="Thioredoxin_8"/>
    <property type="match status" value="1"/>
</dbReference>
<comment type="subcellular location">
    <subcellularLocation>
        <location evidence="1">Cell envelope</location>
    </subcellularLocation>
</comment>
<keyword evidence="2" id="KW-0201">Cytochrome c-type biogenesis</keyword>
<comment type="caution">
    <text evidence="6">The sequence shown here is derived from an EMBL/GenBank/DDBJ whole genome shotgun (WGS) entry which is preliminary data.</text>
</comment>
<dbReference type="PANTHER" id="PTHR42852">
    <property type="entry name" value="THIOL:DISULFIDE INTERCHANGE PROTEIN DSBE"/>
    <property type="match status" value="1"/>
</dbReference>
<name>A0ABS1R058_9SPHI</name>
<protein>
    <submittedName>
        <fullName evidence="6">Thioredoxin family protein</fullName>
    </submittedName>
</protein>
<reference evidence="6 7" key="1">
    <citation type="submission" date="2021-01" db="EMBL/GenBank/DDBJ databases">
        <title>C459-1 draft genome sequence.</title>
        <authorList>
            <person name="Zhang X.-F."/>
        </authorList>
    </citation>
    <scope>NUCLEOTIDE SEQUENCE [LARGE SCALE GENOMIC DNA]</scope>
    <source>
        <strain evidence="7">C459-1</strain>
    </source>
</reference>